<dbReference type="SMART" id="SM00072">
    <property type="entry name" value="GuKc"/>
    <property type="match status" value="1"/>
</dbReference>
<organism evidence="5 6">
    <name type="scientific">Paracidovorax cattleyae</name>
    <dbReference type="NCBI Taxonomy" id="80868"/>
    <lineage>
        <taxon>Bacteria</taxon>
        <taxon>Pseudomonadati</taxon>
        <taxon>Pseudomonadota</taxon>
        <taxon>Betaproteobacteria</taxon>
        <taxon>Burkholderiales</taxon>
        <taxon>Comamonadaceae</taxon>
        <taxon>Paracidovorax</taxon>
    </lineage>
</organism>
<dbReference type="Gene3D" id="3.40.50.300">
    <property type="entry name" value="P-loop containing nucleotide triphosphate hydrolases"/>
    <property type="match status" value="1"/>
</dbReference>
<dbReference type="SUPFAM" id="SSF52540">
    <property type="entry name" value="P-loop containing nucleoside triphosphate hydrolases"/>
    <property type="match status" value="1"/>
</dbReference>
<dbReference type="Gene3D" id="3.30.63.10">
    <property type="entry name" value="Guanylate Kinase phosphate binding domain"/>
    <property type="match status" value="1"/>
</dbReference>
<dbReference type="RefSeq" id="WP_225979167.1">
    <property type="nucleotide sequence ID" value="NZ_CP028290.1"/>
</dbReference>
<dbReference type="InterPro" id="IPR027417">
    <property type="entry name" value="P-loop_NTPase"/>
</dbReference>
<evidence type="ECO:0000256" key="1">
    <source>
        <dbReference type="ARBA" id="ARBA00005790"/>
    </source>
</evidence>
<reference evidence="6" key="1">
    <citation type="submission" date="2016-10" db="EMBL/GenBank/DDBJ databases">
        <authorList>
            <person name="Varghese N."/>
            <person name="Submissions S."/>
        </authorList>
    </citation>
    <scope>NUCLEOTIDE SEQUENCE [LARGE SCALE GENOMIC DNA]</scope>
    <source>
        <strain evidence="6">DSM 17101</strain>
    </source>
</reference>
<dbReference type="InterPro" id="IPR008144">
    <property type="entry name" value="Guanylate_kin-like_dom"/>
</dbReference>
<comment type="similarity">
    <text evidence="1">Belongs to the guanylate kinase family.</text>
</comment>
<dbReference type="PROSITE" id="PS50052">
    <property type="entry name" value="GUANYLATE_KINASE_2"/>
    <property type="match status" value="1"/>
</dbReference>
<dbReference type="PANTHER" id="PTHR23117">
    <property type="entry name" value="GUANYLATE KINASE-RELATED"/>
    <property type="match status" value="1"/>
</dbReference>
<protein>
    <submittedName>
        <fullName evidence="5">Guanylate kinase</fullName>
    </submittedName>
</protein>
<dbReference type="GO" id="GO:0004385">
    <property type="term" value="F:GMP kinase activity"/>
    <property type="evidence" value="ECO:0007669"/>
    <property type="project" value="TreeGrafter"/>
</dbReference>
<name>A0A1H0V9J2_9BURK</name>
<keyword evidence="6" id="KW-1185">Reference proteome</keyword>
<proteinExistence type="inferred from homology"/>
<dbReference type="InterPro" id="IPR008145">
    <property type="entry name" value="GK/Ca_channel_bsu"/>
</dbReference>
<keyword evidence="3 5" id="KW-0418">Kinase</keyword>
<gene>
    <name evidence="5" type="ORF">SAMN04489708_12452</name>
</gene>
<evidence type="ECO:0000313" key="5">
    <source>
        <dbReference type="EMBL" id="SDP75110.1"/>
    </source>
</evidence>
<keyword evidence="2" id="KW-0808">Transferase</keyword>
<evidence type="ECO:0000256" key="2">
    <source>
        <dbReference type="ARBA" id="ARBA00022679"/>
    </source>
</evidence>
<accession>A0A1H0V9J2</accession>
<dbReference type="AlphaFoldDB" id="A0A1H0V9J2"/>
<dbReference type="Proteomes" id="UP000199317">
    <property type="component" value="Unassembled WGS sequence"/>
</dbReference>
<feature type="domain" description="Guanylate kinase-like" evidence="4">
    <location>
        <begin position="22"/>
        <end position="204"/>
    </location>
</feature>
<evidence type="ECO:0000259" key="4">
    <source>
        <dbReference type="PROSITE" id="PS50052"/>
    </source>
</evidence>
<dbReference type="GO" id="GO:0005829">
    <property type="term" value="C:cytosol"/>
    <property type="evidence" value="ECO:0007669"/>
    <property type="project" value="TreeGrafter"/>
</dbReference>
<dbReference type="Pfam" id="PF00625">
    <property type="entry name" value="Guanylate_kin"/>
    <property type="match status" value="1"/>
</dbReference>
<evidence type="ECO:0000313" key="6">
    <source>
        <dbReference type="Proteomes" id="UP000199317"/>
    </source>
</evidence>
<evidence type="ECO:0000256" key="3">
    <source>
        <dbReference type="ARBA" id="ARBA00022777"/>
    </source>
</evidence>
<sequence length="253" mass="28941">MHKQPLLPKAAPQVSFDDKPTSTFFVVSGPGGTGKTTLIKRWLRDSSDLGYVPNVTTRAPRSSSAVDEAGFYEFVSRHEFQEMVKAEAFAQWVNPSEGKYYGTPIKPLQEAIAAGKDLVFDYTPQLYINLRRQFREQVVGIFVIPPTFEELLVRLEKRGTERGEELYIKQQMALQDLSYVDEHEYHLVNKDLDGSLAVLKAIQIAERHRLTRLRNVGPTCKKLSPRSMMFYYDPLFERVNRIAQLQPQNADAE</sequence>
<dbReference type="PANTHER" id="PTHR23117:SF13">
    <property type="entry name" value="GUANYLATE KINASE"/>
    <property type="match status" value="1"/>
</dbReference>
<dbReference type="EMBL" id="FNJL01000024">
    <property type="protein sequence ID" value="SDP75110.1"/>
    <property type="molecule type" value="Genomic_DNA"/>
</dbReference>